<reference evidence="1 2" key="1">
    <citation type="submission" date="2015-06" db="EMBL/GenBank/DDBJ databases">
        <title>New insights into the roles of widespread benthic archaea in carbon and nitrogen cycling.</title>
        <authorList>
            <person name="Lazar C.S."/>
            <person name="Baker B.J."/>
            <person name="Seitz K.W."/>
            <person name="Hyde A.S."/>
            <person name="Dick G.J."/>
            <person name="Hinrichs K.-U."/>
            <person name="Teske A.P."/>
        </authorList>
    </citation>
    <scope>NUCLEOTIDE SEQUENCE [LARGE SCALE GENOMIC DNA]</scope>
    <source>
        <strain evidence="1">DG-45</strain>
    </source>
</reference>
<gene>
    <name evidence="1" type="ORF">AC482_01945</name>
</gene>
<name>A0A0M0BR89_9ARCH</name>
<evidence type="ECO:0000313" key="1">
    <source>
        <dbReference type="EMBL" id="KON31098.1"/>
    </source>
</evidence>
<evidence type="ECO:0000313" key="2">
    <source>
        <dbReference type="Proteomes" id="UP000037210"/>
    </source>
</evidence>
<comment type="caution">
    <text evidence="1">The sequence shown here is derived from an EMBL/GenBank/DDBJ whole genome shotgun (WGS) entry which is preliminary data.</text>
</comment>
<dbReference type="AlphaFoldDB" id="A0A0M0BR89"/>
<accession>A0A0M0BR89</accession>
<dbReference type="Proteomes" id="UP000037210">
    <property type="component" value="Unassembled WGS sequence"/>
</dbReference>
<dbReference type="EMBL" id="LFWZ01000013">
    <property type="protein sequence ID" value="KON31098.1"/>
    <property type="molecule type" value="Genomic_DNA"/>
</dbReference>
<sequence length="61" mass="6996">MFHIDYQRWLRGCGTIELTEFSKVNALKLNSNNPRPPSTLRCILIYGLTDKVDAFAAFHVI</sequence>
<organism evidence="1 2">
    <name type="scientific">miscellaneous Crenarchaeota group-15 archaeon DG-45</name>
    <dbReference type="NCBI Taxonomy" id="1685127"/>
    <lineage>
        <taxon>Archaea</taxon>
        <taxon>Candidatus Bathyarchaeota</taxon>
        <taxon>MCG-15</taxon>
    </lineage>
</organism>
<protein>
    <submittedName>
        <fullName evidence="1">Uncharacterized protein</fullName>
    </submittedName>
</protein>
<proteinExistence type="predicted"/>